<dbReference type="EMBL" id="ML179116">
    <property type="protein sequence ID" value="THU99663.1"/>
    <property type="molecule type" value="Genomic_DNA"/>
</dbReference>
<sequence length="253" mass="27907">MPSPVRRPLHRQALLSQTPISSRPLLGLRAEAAKTRKLGRTSDLFNDLDGILNSQLGETQWAINMGLETQSSESQSESSLIEVKFEESPDLLGKLYTFSPSPSPSRTKSLVDPKNPLSVHIPSDNEALIKPDIMSEDEALVEVKPDIPLPDTITSEDEVFVEVKLDIPLDNEALAEPDISISSGNSTVSNLWGSTTTGADVNMVLTHSEQEIVYKMRALGDQERIKAEIRLEDRIGVLQMQLYIKDDWNSTAG</sequence>
<gene>
    <name evidence="2" type="ORF">K435DRAFT_964371</name>
</gene>
<name>A0A4S8MCF7_DENBC</name>
<reference evidence="2 3" key="1">
    <citation type="journal article" date="2019" name="Nat. Ecol. Evol.">
        <title>Megaphylogeny resolves global patterns of mushroom evolution.</title>
        <authorList>
            <person name="Varga T."/>
            <person name="Krizsan K."/>
            <person name="Foldi C."/>
            <person name="Dima B."/>
            <person name="Sanchez-Garcia M."/>
            <person name="Sanchez-Ramirez S."/>
            <person name="Szollosi G.J."/>
            <person name="Szarkandi J.G."/>
            <person name="Papp V."/>
            <person name="Albert L."/>
            <person name="Andreopoulos W."/>
            <person name="Angelini C."/>
            <person name="Antonin V."/>
            <person name="Barry K.W."/>
            <person name="Bougher N.L."/>
            <person name="Buchanan P."/>
            <person name="Buyck B."/>
            <person name="Bense V."/>
            <person name="Catcheside P."/>
            <person name="Chovatia M."/>
            <person name="Cooper J."/>
            <person name="Damon W."/>
            <person name="Desjardin D."/>
            <person name="Finy P."/>
            <person name="Geml J."/>
            <person name="Haridas S."/>
            <person name="Hughes K."/>
            <person name="Justo A."/>
            <person name="Karasinski D."/>
            <person name="Kautmanova I."/>
            <person name="Kiss B."/>
            <person name="Kocsube S."/>
            <person name="Kotiranta H."/>
            <person name="LaButti K.M."/>
            <person name="Lechner B.E."/>
            <person name="Liimatainen K."/>
            <person name="Lipzen A."/>
            <person name="Lukacs Z."/>
            <person name="Mihaltcheva S."/>
            <person name="Morgado L.N."/>
            <person name="Niskanen T."/>
            <person name="Noordeloos M.E."/>
            <person name="Ohm R.A."/>
            <person name="Ortiz-Santana B."/>
            <person name="Ovrebo C."/>
            <person name="Racz N."/>
            <person name="Riley R."/>
            <person name="Savchenko A."/>
            <person name="Shiryaev A."/>
            <person name="Soop K."/>
            <person name="Spirin V."/>
            <person name="Szebenyi C."/>
            <person name="Tomsovsky M."/>
            <person name="Tulloss R.E."/>
            <person name="Uehling J."/>
            <person name="Grigoriev I.V."/>
            <person name="Vagvolgyi C."/>
            <person name="Papp T."/>
            <person name="Martin F.M."/>
            <person name="Miettinen O."/>
            <person name="Hibbett D.S."/>
            <person name="Nagy L.G."/>
        </authorList>
    </citation>
    <scope>NUCLEOTIDE SEQUENCE [LARGE SCALE GENOMIC DNA]</scope>
    <source>
        <strain evidence="2 3">CBS 962.96</strain>
    </source>
</reference>
<feature type="compositionally biased region" description="Polar residues" evidence="1">
    <location>
        <begin position="98"/>
        <end position="108"/>
    </location>
</feature>
<organism evidence="2 3">
    <name type="scientific">Dendrothele bispora (strain CBS 962.96)</name>
    <dbReference type="NCBI Taxonomy" id="1314807"/>
    <lineage>
        <taxon>Eukaryota</taxon>
        <taxon>Fungi</taxon>
        <taxon>Dikarya</taxon>
        <taxon>Basidiomycota</taxon>
        <taxon>Agaricomycotina</taxon>
        <taxon>Agaricomycetes</taxon>
        <taxon>Agaricomycetidae</taxon>
        <taxon>Agaricales</taxon>
        <taxon>Agaricales incertae sedis</taxon>
        <taxon>Dendrothele</taxon>
    </lineage>
</organism>
<dbReference type="AlphaFoldDB" id="A0A4S8MCF7"/>
<accession>A0A4S8MCF7</accession>
<dbReference type="Proteomes" id="UP000297245">
    <property type="component" value="Unassembled WGS sequence"/>
</dbReference>
<proteinExistence type="predicted"/>
<evidence type="ECO:0000313" key="2">
    <source>
        <dbReference type="EMBL" id="THU99663.1"/>
    </source>
</evidence>
<protein>
    <submittedName>
        <fullName evidence="2">Uncharacterized protein</fullName>
    </submittedName>
</protein>
<evidence type="ECO:0000256" key="1">
    <source>
        <dbReference type="SAM" id="MobiDB-lite"/>
    </source>
</evidence>
<evidence type="ECO:0000313" key="3">
    <source>
        <dbReference type="Proteomes" id="UP000297245"/>
    </source>
</evidence>
<keyword evidence="3" id="KW-1185">Reference proteome</keyword>
<dbReference type="OrthoDB" id="10648801at2759"/>
<feature type="region of interest" description="Disordered" evidence="1">
    <location>
        <begin position="98"/>
        <end position="117"/>
    </location>
</feature>